<reference evidence="1" key="1">
    <citation type="submission" date="2021-10" db="EMBL/GenBank/DDBJ databases">
        <title>De novo Genome Assembly of Clathrus columnatus (Basidiomycota, Fungi) Using Illumina and Nanopore Sequence Data.</title>
        <authorList>
            <person name="Ogiso-Tanaka E."/>
            <person name="Itagaki H."/>
            <person name="Hosoya T."/>
            <person name="Hosaka K."/>
        </authorList>
    </citation>
    <scope>NUCLEOTIDE SEQUENCE</scope>
    <source>
        <strain evidence="1">MO-923</strain>
    </source>
</reference>
<gene>
    <name evidence="1" type="ORF">Clacol_008252</name>
</gene>
<proteinExistence type="predicted"/>
<name>A0AAV5AHY2_9AGAM</name>
<keyword evidence="2" id="KW-1185">Reference proteome</keyword>
<protein>
    <submittedName>
        <fullName evidence="1">Uncharacterized protein</fullName>
    </submittedName>
</protein>
<accession>A0AAV5AHY2</accession>
<organism evidence="1 2">
    <name type="scientific">Clathrus columnatus</name>
    <dbReference type="NCBI Taxonomy" id="1419009"/>
    <lineage>
        <taxon>Eukaryota</taxon>
        <taxon>Fungi</taxon>
        <taxon>Dikarya</taxon>
        <taxon>Basidiomycota</taxon>
        <taxon>Agaricomycotina</taxon>
        <taxon>Agaricomycetes</taxon>
        <taxon>Phallomycetidae</taxon>
        <taxon>Phallales</taxon>
        <taxon>Clathraceae</taxon>
        <taxon>Clathrus</taxon>
    </lineage>
</organism>
<evidence type="ECO:0000313" key="2">
    <source>
        <dbReference type="Proteomes" id="UP001050691"/>
    </source>
</evidence>
<comment type="caution">
    <text evidence="1">The sequence shown here is derived from an EMBL/GenBank/DDBJ whole genome shotgun (WGS) entry which is preliminary data.</text>
</comment>
<dbReference type="SUPFAM" id="SSF51197">
    <property type="entry name" value="Clavaminate synthase-like"/>
    <property type="match status" value="1"/>
</dbReference>
<dbReference type="AlphaFoldDB" id="A0AAV5AHY2"/>
<evidence type="ECO:0000313" key="1">
    <source>
        <dbReference type="EMBL" id="GJJ13995.1"/>
    </source>
</evidence>
<dbReference type="EMBL" id="BPWL01000009">
    <property type="protein sequence ID" value="GJJ13995.1"/>
    <property type="molecule type" value="Genomic_DNA"/>
</dbReference>
<sequence length="141" mass="16670">MINIDNINNPKVSDLTLDQRQHFLDHGWVRIPKAISPEVLKSFNENVWVRLGYDKEDKSTWKRERTHMPRHREVLWKDYSPELWTAICELVGGEDRIDPTLFHKAGDGLIVNLGSEKWENVENIDPRDLDNWHVYARITLI</sequence>
<dbReference type="Proteomes" id="UP001050691">
    <property type="component" value="Unassembled WGS sequence"/>
</dbReference>